<sequence>MDPAPVPQSFLDRIRRIDEDPATPAYAGLDTPYPEEEQYFANEEENKMRIMVTIPGGLERLSCIELAAKFGNESDILLRNGKIHFEVGKNKLSDIHKLRSVDNLYLNIADVKFDFEEHNSEEKMRAALFDLAEKIDWSFVENIWMANQPFVRKRSSKRTSSKSSASKAIFKEIDENGDIVAKKHCRDFAAATFSLDQKVLKNNLKREDIRFRCSSNRIGKKQCITSVLCANIFGGFVMDTANWQFNLTEFNCHLMVVMMGKSIQIYLQLTNESLHRRNVVHFGITTLRVSSK</sequence>
<proteinExistence type="predicted"/>
<dbReference type="SUPFAM" id="SSF143437">
    <property type="entry name" value="THUMP domain-like"/>
    <property type="match status" value="1"/>
</dbReference>
<dbReference type="Proteomes" id="UP000011014">
    <property type="component" value="Unassembled WGS sequence"/>
</dbReference>
<dbReference type="GO" id="GO:0016423">
    <property type="term" value="F:tRNA (guanine) methyltransferase activity"/>
    <property type="evidence" value="ECO:0007669"/>
    <property type="project" value="TreeGrafter"/>
</dbReference>
<evidence type="ECO:0000313" key="1">
    <source>
        <dbReference type="EMBL" id="CBY39873.1"/>
    </source>
</evidence>
<protein>
    <submittedName>
        <fullName evidence="1">Uncharacterized protein</fullName>
    </submittedName>
</protein>
<dbReference type="GO" id="GO:0030488">
    <property type="term" value="P:tRNA methylation"/>
    <property type="evidence" value="ECO:0007669"/>
    <property type="project" value="TreeGrafter"/>
</dbReference>
<dbReference type="EMBL" id="FN655686">
    <property type="protein sequence ID" value="CBY39873.1"/>
    <property type="molecule type" value="Genomic_DNA"/>
</dbReference>
<organism evidence="1">
    <name type="scientific">Oikopleura dioica</name>
    <name type="common">Tunicate</name>
    <dbReference type="NCBI Taxonomy" id="34765"/>
    <lineage>
        <taxon>Eukaryota</taxon>
        <taxon>Metazoa</taxon>
        <taxon>Chordata</taxon>
        <taxon>Tunicata</taxon>
        <taxon>Appendicularia</taxon>
        <taxon>Copelata</taxon>
        <taxon>Oikopleuridae</taxon>
        <taxon>Oikopleura</taxon>
    </lineage>
</organism>
<dbReference type="Gene3D" id="3.30.2130.30">
    <property type="match status" value="1"/>
</dbReference>
<dbReference type="PANTHER" id="PTHR14911">
    <property type="entry name" value="THUMP DOMAIN-CONTAINING"/>
    <property type="match status" value="1"/>
</dbReference>
<gene>
    <name evidence="1" type="ORF">GSOID_T00020468001</name>
</gene>
<dbReference type="PANTHER" id="PTHR14911:SF13">
    <property type="entry name" value="TRNA (GUANINE(6)-N2)-METHYLTRANSFERASE THUMP3"/>
    <property type="match status" value="1"/>
</dbReference>
<reference evidence="1" key="1">
    <citation type="journal article" date="2010" name="Science">
        <title>Plasticity of animal genome architecture unmasked by rapid evolution of a pelagic tunicate.</title>
        <authorList>
            <person name="Denoeud F."/>
            <person name="Henriet S."/>
            <person name="Mungpakdee S."/>
            <person name="Aury J.M."/>
            <person name="Da Silva C."/>
            <person name="Brinkmann H."/>
            <person name="Mikhaleva J."/>
            <person name="Olsen L.C."/>
            <person name="Jubin C."/>
            <person name="Canestro C."/>
            <person name="Bouquet J.M."/>
            <person name="Danks G."/>
            <person name="Poulain J."/>
            <person name="Campsteijn C."/>
            <person name="Adamski M."/>
            <person name="Cross I."/>
            <person name="Yadetie F."/>
            <person name="Muffato M."/>
            <person name="Louis A."/>
            <person name="Butcher S."/>
            <person name="Tsagkogeorga G."/>
            <person name="Konrad A."/>
            <person name="Singh S."/>
            <person name="Jensen M.F."/>
            <person name="Cong E.H."/>
            <person name="Eikeseth-Otteraa H."/>
            <person name="Noel B."/>
            <person name="Anthouard V."/>
            <person name="Porcel B.M."/>
            <person name="Kachouri-Lafond R."/>
            <person name="Nishino A."/>
            <person name="Ugolini M."/>
            <person name="Chourrout P."/>
            <person name="Nishida H."/>
            <person name="Aasland R."/>
            <person name="Huzurbazar S."/>
            <person name="Westhof E."/>
            <person name="Delsuc F."/>
            <person name="Lehrach H."/>
            <person name="Reinhardt R."/>
            <person name="Weissenbach J."/>
            <person name="Roy S.W."/>
            <person name="Artiguenave F."/>
            <person name="Postlethwait J.H."/>
            <person name="Manak J.R."/>
            <person name="Thompson E.M."/>
            <person name="Jaillon O."/>
            <person name="Du Pasquier L."/>
            <person name="Boudinot P."/>
            <person name="Liberles D.A."/>
            <person name="Volff J.N."/>
            <person name="Philippe H."/>
            <person name="Lenhard B."/>
            <person name="Roest Crollius H."/>
            <person name="Wincker P."/>
            <person name="Chourrout D."/>
        </authorList>
    </citation>
    <scope>NUCLEOTIDE SEQUENCE [LARGE SCALE GENOMIC DNA]</scope>
</reference>
<dbReference type="AlphaFoldDB" id="E4YWN8"/>
<accession>E4YWN8</accession>
<name>E4YWN8_OIKDI</name>